<keyword evidence="1" id="KW-1133">Transmembrane helix</keyword>
<evidence type="ECO:0000313" key="2">
    <source>
        <dbReference type="EMBL" id="BBM85151.1"/>
    </source>
</evidence>
<gene>
    <name evidence="2" type="ORF">UABAM_03514</name>
</gene>
<evidence type="ECO:0000313" key="3">
    <source>
        <dbReference type="Proteomes" id="UP000326354"/>
    </source>
</evidence>
<reference evidence="2 3" key="1">
    <citation type="submission" date="2019-08" db="EMBL/GenBank/DDBJ databases">
        <title>Complete genome sequence of Candidatus Uab amorphum.</title>
        <authorList>
            <person name="Shiratori T."/>
            <person name="Suzuki S."/>
            <person name="Kakizawa Y."/>
            <person name="Ishida K."/>
        </authorList>
    </citation>
    <scope>NUCLEOTIDE SEQUENCE [LARGE SCALE GENOMIC DNA]</scope>
    <source>
        <strain evidence="2 3">SRT547</strain>
    </source>
</reference>
<dbReference type="RefSeq" id="WP_151969270.1">
    <property type="nucleotide sequence ID" value="NZ_AP019860.1"/>
</dbReference>
<feature type="transmembrane region" description="Helical" evidence="1">
    <location>
        <begin position="109"/>
        <end position="130"/>
    </location>
</feature>
<dbReference type="Proteomes" id="UP000326354">
    <property type="component" value="Chromosome"/>
</dbReference>
<sequence>MSDKNEVLQNIDEVNNRKLISKALNGDLNFFEKLKFKKLLKTEKWQEYYQKIREMENRVDKLLFTDISNGRINHQALSKLGLPQEYRELVEKHYNGEPQQMRVDILDFIFGKPFIVACAALAIITGVSMYWESMHWGNHLLVITAVAGTAYAIVADA</sequence>
<keyword evidence="1" id="KW-0472">Membrane</keyword>
<feature type="transmembrane region" description="Helical" evidence="1">
    <location>
        <begin position="136"/>
        <end position="154"/>
    </location>
</feature>
<keyword evidence="1" id="KW-0812">Transmembrane</keyword>
<name>A0A5S9IPM9_UABAM</name>
<dbReference type="KEGG" id="uam:UABAM_03514"/>
<organism evidence="2 3">
    <name type="scientific">Uabimicrobium amorphum</name>
    <dbReference type="NCBI Taxonomy" id="2596890"/>
    <lineage>
        <taxon>Bacteria</taxon>
        <taxon>Pseudomonadati</taxon>
        <taxon>Planctomycetota</taxon>
        <taxon>Candidatus Uabimicrobiia</taxon>
        <taxon>Candidatus Uabimicrobiales</taxon>
        <taxon>Candidatus Uabimicrobiaceae</taxon>
        <taxon>Candidatus Uabimicrobium</taxon>
    </lineage>
</organism>
<proteinExistence type="predicted"/>
<evidence type="ECO:0000256" key="1">
    <source>
        <dbReference type="SAM" id="Phobius"/>
    </source>
</evidence>
<dbReference type="EMBL" id="AP019860">
    <property type="protein sequence ID" value="BBM85151.1"/>
    <property type="molecule type" value="Genomic_DNA"/>
</dbReference>
<protein>
    <submittedName>
        <fullName evidence="2">Uncharacterized protein</fullName>
    </submittedName>
</protein>
<keyword evidence="3" id="KW-1185">Reference proteome</keyword>
<accession>A0A5S9IPM9</accession>
<dbReference type="AlphaFoldDB" id="A0A5S9IPM9"/>